<dbReference type="Pfam" id="PF13507">
    <property type="entry name" value="GATase_5"/>
    <property type="match status" value="1"/>
</dbReference>
<name>X1JAM3_9ZZZZ</name>
<gene>
    <name evidence="8" type="ORF">S03H2_48007</name>
</gene>
<evidence type="ECO:0000256" key="5">
    <source>
        <dbReference type="ARBA" id="ARBA00022801"/>
    </source>
</evidence>
<keyword evidence="2" id="KW-0436">Ligase</keyword>
<evidence type="ECO:0000256" key="6">
    <source>
        <dbReference type="ARBA" id="ARBA00022840"/>
    </source>
</evidence>
<organism evidence="8">
    <name type="scientific">marine sediment metagenome</name>
    <dbReference type="NCBI Taxonomy" id="412755"/>
    <lineage>
        <taxon>unclassified sequences</taxon>
        <taxon>metagenomes</taxon>
        <taxon>ecological metagenomes</taxon>
    </lineage>
</organism>
<dbReference type="SMART" id="SM01211">
    <property type="entry name" value="GATase_5"/>
    <property type="match status" value="1"/>
</dbReference>
<accession>X1JAM3</accession>
<comment type="caution">
    <text evidence="8">The sequence shown here is derived from an EMBL/GenBank/DDBJ whole genome shotgun (WGS) entry which is preliminary data.</text>
</comment>
<keyword evidence="6" id="KW-0067">ATP-binding</keyword>
<evidence type="ECO:0000313" key="8">
    <source>
        <dbReference type="EMBL" id="GAH75424.1"/>
    </source>
</evidence>
<evidence type="ECO:0000256" key="2">
    <source>
        <dbReference type="ARBA" id="ARBA00022598"/>
    </source>
</evidence>
<dbReference type="Gene3D" id="3.40.50.880">
    <property type="match status" value="1"/>
</dbReference>
<sequence>MSIKIAVIQFPGANCDLDTIHVLKDVMHIDVDLIWHNYFKESKYDGVILPGGFSFGDYLRSGIIAAHSPAIDEAKIMVKDGRPVIGIC</sequence>
<dbReference type="GO" id="GO:0016787">
    <property type="term" value="F:hydrolase activity"/>
    <property type="evidence" value="ECO:0007669"/>
    <property type="project" value="UniProtKB-KW"/>
</dbReference>
<proteinExistence type="predicted"/>
<dbReference type="InterPro" id="IPR029062">
    <property type="entry name" value="Class_I_gatase-like"/>
</dbReference>
<keyword evidence="1" id="KW-0963">Cytoplasm</keyword>
<keyword evidence="4" id="KW-0658">Purine biosynthesis</keyword>
<evidence type="ECO:0000256" key="3">
    <source>
        <dbReference type="ARBA" id="ARBA00022741"/>
    </source>
</evidence>
<evidence type="ECO:0000256" key="4">
    <source>
        <dbReference type="ARBA" id="ARBA00022755"/>
    </source>
</evidence>
<dbReference type="InterPro" id="IPR010075">
    <property type="entry name" value="PRibForGlyAmidine_synth_PurQ"/>
</dbReference>
<dbReference type="GO" id="GO:0004642">
    <property type="term" value="F:phosphoribosylformylglycinamidine synthase activity"/>
    <property type="evidence" value="ECO:0007669"/>
    <property type="project" value="InterPro"/>
</dbReference>
<dbReference type="GO" id="GO:0005524">
    <property type="term" value="F:ATP binding"/>
    <property type="evidence" value="ECO:0007669"/>
    <property type="project" value="UniProtKB-KW"/>
</dbReference>
<dbReference type="PROSITE" id="PS51273">
    <property type="entry name" value="GATASE_TYPE_1"/>
    <property type="match status" value="1"/>
</dbReference>
<dbReference type="GO" id="GO:0006189">
    <property type="term" value="P:'de novo' IMP biosynthetic process"/>
    <property type="evidence" value="ECO:0007669"/>
    <property type="project" value="InterPro"/>
</dbReference>
<keyword evidence="7" id="KW-0315">Glutamine amidotransferase</keyword>
<dbReference type="AlphaFoldDB" id="X1JAM3"/>
<dbReference type="SUPFAM" id="SSF52317">
    <property type="entry name" value="Class I glutamine amidotransferase-like"/>
    <property type="match status" value="1"/>
</dbReference>
<dbReference type="EMBL" id="BARU01030229">
    <property type="protein sequence ID" value="GAH75424.1"/>
    <property type="molecule type" value="Genomic_DNA"/>
</dbReference>
<evidence type="ECO:0000256" key="1">
    <source>
        <dbReference type="ARBA" id="ARBA00022490"/>
    </source>
</evidence>
<protein>
    <submittedName>
        <fullName evidence="8">Uncharacterized protein</fullName>
    </submittedName>
</protein>
<reference evidence="8" key="1">
    <citation type="journal article" date="2014" name="Front. Microbiol.">
        <title>High frequency of phylogenetically diverse reductive dehalogenase-homologous genes in deep subseafloor sedimentary metagenomes.</title>
        <authorList>
            <person name="Kawai M."/>
            <person name="Futagami T."/>
            <person name="Toyoda A."/>
            <person name="Takaki Y."/>
            <person name="Nishi S."/>
            <person name="Hori S."/>
            <person name="Arai W."/>
            <person name="Tsubouchi T."/>
            <person name="Morono Y."/>
            <person name="Uchiyama I."/>
            <person name="Ito T."/>
            <person name="Fujiyama A."/>
            <person name="Inagaki F."/>
            <person name="Takami H."/>
        </authorList>
    </citation>
    <scope>NUCLEOTIDE SEQUENCE</scope>
    <source>
        <strain evidence="8">Expedition CK06-06</strain>
    </source>
</reference>
<dbReference type="PANTHER" id="PTHR47552:SF1">
    <property type="entry name" value="PHOSPHORIBOSYLFORMYLGLYCINAMIDINE SYNTHASE SUBUNIT PURQ"/>
    <property type="match status" value="1"/>
</dbReference>
<dbReference type="PANTHER" id="PTHR47552">
    <property type="entry name" value="PHOSPHORIBOSYLFORMYLGLYCINAMIDINE SYNTHASE SUBUNIT PURQ"/>
    <property type="match status" value="1"/>
</dbReference>
<keyword evidence="5" id="KW-0378">Hydrolase</keyword>
<feature type="non-terminal residue" evidence="8">
    <location>
        <position position="88"/>
    </location>
</feature>
<evidence type="ECO:0000256" key="7">
    <source>
        <dbReference type="ARBA" id="ARBA00022962"/>
    </source>
</evidence>
<keyword evidence="3" id="KW-0547">Nucleotide-binding</keyword>